<evidence type="ECO:0000256" key="4">
    <source>
        <dbReference type="ARBA" id="ARBA00022833"/>
    </source>
</evidence>
<feature type="domain" description="AN1-type" evidence="9">
    <location>
        <begin position="135"/>
        <end position="181"/>
    </location>
</feature>
<dbReference type="PANTHER" id="PTHR10634">
    <property type="entry name" value="AN1-TYPE ZINC FINGER PROTEIN"/>
    <property type="match status" value="1"/>
</dbReference>
<evidence type="ECO:0000313" key="10">
    <source>
        <dbReference type="EMBL" id="KAG7511486.1"/>
    </source>
</evidence>
<evidence type="ECO:0000256" key="3">
    <source>
        <dbReference type="ARBA" id="ARBA00022771"/>
    </source>
</evidence>
<keyword evidence="3 6" id="KW-0863">Zinc-finger</keyword>
<proteinExistence type="predicted"/>
<gene>
    <name evidence="10" type="ORF">JOB18_001212</name>
</gene>
<evidence type="ECO:0000259" key="9">
    <source>
        <dbReference type="PROSITE" id="PS51039"/>
    </source>
</evidence>
<accession>A0AAV6S6D8</accession>
<feature type="domain" description="A20-type" evidence="8">
    <location>
        <begin position="13"/>
        <end position="47"/>
    </location>
</feature>
<feature type="region of interest" description="Disordered" evidence="7">
    <location>
        <begin position="86"/>
        <end position="107"/>
    </location>
</feature>
<dbReference type="InterPro" id="IPR050652">
    <property type="entry name" value="AN1_A20_ZnFinger"/>
</dbReference>
<dbReference type="FunFam" id="4.10.1110.10:FF:000001">
    <property type="entry name" value="Zinc finger AN1-type containing 6"/>
    <property type="match status" value="1"/>
</dbReference>
<dbReference type="Proteomes" id="UP000693946">
    <property type="component" value="Linkage Group LG15"/>
</dbReference>
<keyword evidence="2" id="KW-0479">Metal-binding</keyword>
<reference evidence="10 11" key="1">
    <citation type="journal article" date="2021" name="Sci. Rep.">
        <title>Chromosome anchoring in Senegalese sole (Solea senegalensis) reveals sex-associated markers and genome rearrangements in flatfish.</title>
        <authorList>
            <person name="Guerrero-Cozar I."/>
            <person name="Gomez-Garrido J."/>
            <person name="Berbel C."/>
            <person name="Martinez-Blanch J.F."/>
            <person name="Alioto T."/>
            <person name="Claros M.G."/>
            <person name="Gagnaire P.A."/>
            <person name="Manchado M."/>
        </authorList>
    </citation>
    <scope>NUCLEOTIDE SEQUENCE [LARGE SCALE GENOMIC DNA]</scope>
    <source>
        <strain evidence="10">Sse05_10M</strain>
    </source>
</reference>
<sequence>MSGKQDMTQETNRRSPVLCSTGCGFYGNPRNNGMCSVCYKDFLQRQSGSACATTSAASSAHSSSSSSRGETLLAQSCDSTTISLPAATSSVPEDSGHCSGPSTSARSSSLTADCLKTLGAEGSVDRTAETHKKPKEEKKRCFTCRKKVGLTGFDCRCGHIFCSLHRYSDEHNCTFDYRAEGAERIRRENPKVTGEKIRKL</sequence>
<dbReference type="PROSITE" id="PS51039">
    <property type="entry name" value="ZF_AN1"/>
    <property type="match status" value="1"/>
</dbReference>
<dbReference type="SMART" id="SM00154">
    <property type="entry name" value="ZnF_AN1"/>
    <property type="match status" value="1"/>
</dbReference>
<keyword evidence="5" id="KW-0007">Acetylation</keyword>
<keyword evidence="11" id="KW-1185">Reference proteome</keyword>
<dbReference type="FunFam" id="1.20.5.4770:FF:000001">
    <property type="entry name" value="Zinc finger AN1-type containing 6"/>
    <property type="match status" value="1"/>
</dbReference>
<evidence type="ECO:0000256" key="2">
    <source>
        <dbReference type="ARBA" id="ARBA00022723"/>
    </source>
</evidence>
<dbReference type="PANTHER" id="PTHR10634:SF149">
    <property type="entry name" value="AN1-TYPE DOMAIN-CONTAINING PROTEIN-RELATED"/>
    <property type="match status" value="1"/>
</dbReference>
<dbReference type="SMART" id="SM00259">
    <property type="entry name" value="ZnF_A20"/>
    <property type="match status" value="1"/>
</dbReference>
<dbReference type="Pfam" id="PF01754">
    <property type="entry name" value="zf-A20"/>
    <property type="match status" value="1"/>
</dbReference>
<evidence type="ECO:0000259" key="8">
    <source>
        <dbReference type="PROSITE" id="PS51036"/>
    </source>
</evidence>
<evidence type="ECO:0000313" key="11">
    <source>
        <dbReference type="Proteomes" id="UP000693946"/>
    </source>
</evidence>
<protein>
    <submittedName>
        <fullName evidence="10">AN1-type zinc finger 6</fullName>
    </submittedName>
</protein>
<evidence type="ECO:0000256" key="6">
    <source>
        <dbReference type="PROSITE-ProRule" id="PRU00449"/>
    </source>
</evidence>
<name>A0AAV6S6D8_SOLSE</name>
<dbReference type="AlphaFoldDB" id="A0AAV6S6D8"/>
<dbReference type="InterPro" id="IPR000058">
    <property type="entry name" value="Znf_AN1"/>
</dbReference>
<dbReference type="EMBL" id="JAGKHQ010000007">
    <property type="protein sequence ID" value="KAG7511486.1"/>
    <property type="molecule type" value="Genomic_DNA"/>
</dbReference>
<keyword evidence="4" id="KW-0862">Zinc</keyword>
<keyword evidence="1" id="KW-0597">Phosphoprotein</keyword>
<dbReference type="InterPro" id="IPR002653">
    <property type="entry name" value="Znf_A20"/>
</dbReference>
<dbReference type="GO" id="GO:0003677">
    <property type="term" value="F:DNA binding"/>
    <property type="evidence" value="ECO:0007669"/>
    <property type="project" value="InterPro"/>
</dbReference>
<evidence type="ECO:0000256" key="5">
    <source>
        <dbReference type="ARBA" id="ARBA00022990"/>
    </source>
</evidence>
<evidence type="ECO:0000256" key="7">
    <source>
        <dbReference type="SAM" id="MobiDB-lite"/>
    </source>
</evidence>
<dbReference type="Pfam" id="PF01428">
    <property type="entry name" value="zf-AN1"/>
    <property type="match status" value="1"/>
</dbReference>
<dbReference type="GO" id="GO:0008270">
    <property type="term" value="F:zinc ion binding"/>
    <property type="evidence" value="ECO:0007669"/>
    <property type="project" value="UniProtKB-KW"/>
</dbReference>
<organism evidence="10 11">
    <name type="scientific">Solea senegalensis</name>
    <name type="common">Senegalese sole</name>
    <dbReference type="NCBI Taxonomy" id="28829"/>
    <lineage>
        <taxon>Eukaryota</taxon>
        <taxon>Metazoa</taxon>
        <taxon>Chordata</taxon>
        <taxon>Craniata</taxon>
        <taxon>Vertebrata</taxon>
        <taxon>Euteleostomi</taxon>
        <taxon>Actinopterygii</taxon>
        <taxon>Neopterygii</taxon>
        <taxon>Teleostei</taxon>
        <taxon>Neoteleostei</taxon>
        <taxon>Acanthomorphata</taxon>
        <taxon>Carangaria</taxon>
        <taxon>Pleuronectiformes</taxon>
        <taxon>Pleuronectoidei</taxon>
        <taxon>Soleidae</taxon>
        <taxon>Solea</taxon>
    </lineage>
</organism>
<comment type="caution">
    <text evidence="10">The sequence shown here is derived from an EMBL/GenBank/DDBJ whole genome shotgun (WGS) entry which is preliminary data.</text>
</comment>
<evidence type="ECO:0000256" key="1">
    <source>
        <dbReference type="ARBA" id="ARBA00022553"/>
    </source>
</evidence>
<dbReference type="PROSITE" id="PS51036">
    <property type="entry name" value="ZF_A20"/>
    <property type="match status" value="1"/>
</dbReference>